<keyword evidence="3" id="KW-1185">Reference proteome</keyword>
<proteinExistence type="predicted"/>
<evidence type="ECO:0000313" key="2">
    <source>
        <dbReference type="EMBL" id="KAK6335021.1"/>
    </source>
</evidence>
<dbReference type="EMBL" id="JAVHNR010000008">
    <property type="protein sequence ID" value="KAK6335021.1"/>
    <property type="molecule type" value="Genomic_DNA"/>
</dbReference>
<feature type="region of interest" description="Disordered" evidence="1">
    <location>
        <begin position="36"/>
        <end position="69"/>
    </location>
</feature>
<gene>
    <name evidence="2" type="ORF">TWF718_010463</name>
</gene>
<comment type="caution">
    <text evidence="2">The sequence shown here is derived from an EMBL/GenBank/DDBJ whole genome shotgun (WGS) entry which is preliminary data.</text>
</comment>
<reference evidence="2 3" key="1">
    <citation type="submission" date="2019-10" db="EMBL/GenBank/DDBJ databases">
        <authorList>
            <person name="Palmer J.M."/>
        </authorList>
    </citation>
    <scope>NUCLEOTIDE SEQUENCE [LARGE SCALE GENOMIC DNA]</scope>
    <source>
        <strain evidence="2 3">TWF718</strain>
    </source>
</reference>
<accession>A0AAN8REA7</accession>
<dbReference type="Proteomes" id="UP001313282">
    <property type="component" value="Unassembled WGS sequence"/>
</dbReference>
<feature type="compositionally biased region" description="Basic and acidic residues" evidence="1">
    <location>
        <begin position="54"/>
        <end position="69"/>
    </location>
</feature>
<protein>
    <submittedName>
        <fullName evidence="2">Uncharacterized protein</fullName>
    </submittedName>
</protein>
<evidence type="ECO:0000256" key="1">
    <source>
        <dbReference type="SAM" id="MobiDB-lite"/>
    </source>
</evidence>
<sequence length="108" mass="12135">MAPPSTSSSADQDLRVALLAAIYRSQRQKAAQALGPPVFRWAEDPQPRDPFGPDIRDLVRGSEPIDPKEELRNDYGVIGQKGEKKPGYPFRTVSRFQAFFDSMVRKSK</sequence>
<name>A0AAN8REA7_9PEZI</name>
<evidence type="ECO:0000313" key="3">
    <source>
        <dbReference type="Proteomes" id="UP001313282"/>
    </source>
</evidence>
<dbReference type="AlphaFoldDB" id="A0AAN8REA7"/>
<organism evidence="2 3">
    <name type="scientific">Orbilia javanica</name>
    <dbReference type="NCBI Taxonomy" id="47235"/>
    <lineage>
        <taxon>Eukaryota</taxon>
        <taxon>Fungi</taxon>
        <taxon>Dikarya</taxon>
        <taxon>Ascomycota</taxon>
        <taxon>Pezizomycotina</taxon>
        <taxon>Orbiliomycetes</taxon>
        <taxon>Orbiliales</taxon>
        <taxon>Orbiliaceae</taxon>
        <taxon>Orbilia</taxon>
    </lineage>
</organism>